<evidence type="ECO:0000313" key="8">
    <source>
        <dbReference type="EMBL" id="TPD66009.1"/>
    </source>
</evidence>
<feature type="domain" description="SusD-like N-terminal" evidence="7">
    <location>
        <begin position="60"/>
        <end position="224"/>
    </location>
</feature>
<dbReference type="InterPro" id="IPR012944">
    <property type="entry name" value="SusD_RagB_dom"/>
</dbReference>
<evidence type="ECO:0000259" key="7">
    <source>
        <dbReference type="Pfam" id="PF14322"/>
    </source>
</evidence>
<evidence type="ECO:0000256" key="3">
    <source>
        <dbReference type="ARBA" id="ARBA00022729"/>
    </source>
</evidence>
<dbReference type="OrthoDB" id="621570at2"/>
<dbReference type="SUPFAM" id="SSF48452">
    <property type="entry name" value="TPR-like"/>
    <property type="match status" value="1"/>
</dbReference>
<name>A0A501PZL3_9FLAO</name>
<dbReference type="InterPro" id="IPR011990">
    <property type="entry name" value="TPR-like_helical_dom_sf"/>
</dbReference>
<dbReference type="Pfam" id="PF14322">
    <property type="entry name" value="SusD-like_3"/>
    <property type="match status" value="1"/>
</dbReference>
<dbReference type="InterPro" id="IPR033985">
    <property type="entry name" value="SusD-like_N"/>
</dbReference>
<proteinExistence type="inferred from homology"/>
<comment type="caution">
    <text evidence="8">The sequence shown here is derived from an EMBL/GenBank/DDBJ whole genome shotgun (WGS) entry which is preliminary data.</text>
</comment>
<comment type="subcellular location">
    <subcellularLocation>
        <location evidence="1">Cell outer membrane</location>
    </subcellularLocation>
</comment>
<sequence length="455" mass="51606">MKLLQKIAIVYVLFTVASCDELIEANLPNNQIGAVQVFEDPQTAYAALSALYANLRQQSLIAGNNYGMGALLGSYSDELNSYYTDLNGYKDVSGNQIQRTNSVVASVWTNAYQQIYSANAIILGAEKSSALIVVDKQQIIGEALLIRSMLYFYLQSIFDEIPYTTVLDYNYNRSLGKVSKEQMLAYLETDLTNAANLLSDNYRDPERIYPNGKVAQILLIHIYLLQGKYTEAQQMASSIIQSPMYQFQPDISEVFHNSGTHILWQLKPQYSGDSTQEASFYYFNDAPPSAYALSEDLISAFAPEDLRKSQWIEGVNAQGNNWYRSSKYKNLSGTNTNEYSIIFRLEEVYLLLAEALVMQDKLPEALPYLNATRLRAGLLQIQPVTKDAFMDEILLEKRREFFAEQGIRFTDLKRTGKLGLLTNVKPNWTPYKSVWPYPQNELLLNPNLAPQHEGY</sequence>
<dbReference type="Proteomes" id="UP000319175">
    <property type="component" value="Unassembled WGS sequence"/>
</dbReference>
<protein>
    <submittedName>
        <fullName evidence="8">RagB/SusD family nutrient uptake outer membrane protein</fullName>
    </submittedName>
</protein>
<dbReference type="GO" id="GO:0009279">
    <property type="term" value="C:cell outer membrane"/>
    <property type="evidence" value="ECO:0007669"/>
    <property type="project" value="UniProtKB-SubCell"/>
</dbReference>
<keyword evidence="4" id="KW-0472">Membrane</keyword>
<evidence type="ECO:0000256" key="5">
    <source>
        <dbReference type="ARBA" id="ARBA00023237"/>
    </source>
</evidence>
<dbReference type="PROSITE" id="PS51257">
    <property type="entry name" value="PROKAR_LIPOPROTEIN"/>
    <property type="match status" value="1"/>
</dbReference>
<dbReference type="AlphaFoldDB" id="A0A501PZL3"/>
<dbReference type="Pfam" id="PF07980">
    <property type="entry name" value="SusD_RagB"/>
    <property type="match status" value="1"/>
</dbReference>
<evidence type="ECO:0000256" key="4">
    <source>
        <dbReference type="ARBA" id="ARBA00023136"/>
    </source>
</evidence>
<comment type="similarity">
    <text evidence="2">Belongs to the SusD family.</text>
</comment>
<evidence type="ECO:0000256" key="1">
    <source>
        <dbReference type="ARBA" id="ARBA00004442"/>
    </source>
</evidence>
<dbReference type="Gene3D" id="1.25.40.390">
    <property type="match status" value="1"/>
</dbReference>
<evidence type="ECO:0000313" key="9">
    <source>
        <dbReference type="Proteomes" id="UP000319175"/>
    </source>
</evidence>
<dbReference type="EMBL" id="VFJE01000056">
    <property type="protein sequence ID" value="TPD66009.1"/>
    <property type="molecule type" value="Genomic_DNA"/>
</dbReference>
<keyword evidence="5" id="KW-0998">Cell outer membrane</keyword>
<dbReference type="CDD" id="cd08977">
    <property type="entry name" value="SusD"/>
    <property type="match status" value="1"/>
</dbReference>
<evidence type="ECO:0000256" key="2">
    <source>
        <dbReference type="ARBA" id="ARBA00006275"/>
    </source>
</evidence>
<keyword evidence="9" id="KW-1185">Reference proteome</keyword>
<accession>A0A501PZL3</accession>
<feature type="domain" description="RagB/SusD" evidence="6">
    <location>
        <begin position="325"/>
        <end position="415"/>
    </location>
</feature>
<organism evidence="8 9">
    <name type="scientific">Flavobacterium microcysteis</name>
    <dbReference type="NCBI Taxonomy" id="2596891"/>
    <lineage>
        <taxon>Bacteria</taxon>
        <taxon>Pseudomonadati</taxon>
        <taxon>Bacteroidota</taxon>
        <taxon>Flavobacteriia</taxon>
        <taxon>Flavobacteriales</taxon>
        <taxon>Flavobacteriaceae</taxon>
        <taxon>Flavobacterium</taxon>
    </lineage>
</organism>
<evidence type="ECO:0000259" key="6">
    <source>
        <dbReference type="Pfam" id="PF07980"/>
    </source>
</evidence>
<gene>
    <name evidence="8" type="ORF">FJA49_17685</name>
</gene>
<keyword evidence="3" id="KW-0732">Signal</keyword>
<reference evidence="8 9" key="1">
    <citation type="submission" date="2019-06" db="EMBL/GenBank/DDBJ databases">
        <title>Flavobacterium sp. MaA-Y11 from geoumgang.</title>
        <authorList>
            <person name="Jeong S."/>
        </authorList>
    </citation>
    <scope>NUCLEOTIDE SEQUENCE [LARGE SCALE GENOMIC DNA]</scope>
    <source>
        <strain evidence="8 9">MaA-Y11</strain>
    </source>
</reference>